<sequence length="341" mass="35253">MSLRLTASLAERGVSVDLALASGETLALLGPNGAGKSTVLGMLAGLVRPDEGTAALDGTTLFDLPSTWLAPHRRGVALLAQEALLFPHLTARGNVAFAARATGLARAAARDRADDWLTRTGADAVAERRPAELSGGQAQRVAIARALAAEPRLTLLDEPLASLDVGVAAELRLTLAEVLADRTAVLVTHDVLDAYLLADRVAVLHEGTVVEQGPTREVLARPRHPFTAEIAGLSLLTGRRTDHGIRTDDGLELAGTESEPIGAGMPVTAVIRPSAVGLHPAGSGGIPARVTALEPRDDLVRVRTDRLTALLPAAIVAELRLAPGTPVALRVAPGDVAIAPA</sequence>
<reference evidence="5 6" key="1">
    <citation type="submission" date="2020-08" db="EMBL/GenBank/DDBJ databases">
        <title>Sequencing the genomes of 1000 actinobacteria strains.</title>
        <authorList>
            <person name="Klenk H.-P."/>
        </authorList>
    </citation>
    <scope>NUCLEOTIDE SEQUENCE [LARGE SCALE GENOMIC DNA]</scope>
    <source>
        <strain evidence="5 6">DSM 20146</strain>
    </source>
</reference>
<dbReference type="InterPro" id="IPR050093">
    <property type="entry name" value="ABC_SmlMolc_Importer"/>
</dbReference>
<evidence type="ECO:0000256" key="3">
    <source>
        <dbReference type="ARBA" id="ARBA00022840"/>
    </source>
</evidence>
<dbReference type="GO" id="GO:0016887">
    <property type="term" value="F:ATP hydrolysis activity"/>
    <property type="evidence" value="ECO:0007669"/>
    <property type="project" value="InterPro"/>
</dbReference>
<dbReference type="GO" id="GO:0005524">
    <property type="term" value="F:ATP binding"/>
    <property type="evidence" value="ECO:0007669"/>
    <property type="project" value="UniProtKB-KW"/>
</dbReference>
<keyword evidence="3 5" id="KW-0067">ATP-binding</keyword>
<proteinExistence type="predicted"/>
<dbReference type="PANTHER" id="PTHR42781:SF4">
    <property type="entry name" value="SPERMIDINE_PUTRESCINE IMPORT ATP-BINDING PROTEIN POTA"/>
    <property type="match status" value="1"/>
</dbReference>
<evidence type="ECO:0000256" key="1">
    <source>
        <dbReference type="ARBA" id="ARBA00022448"/>
    </source>
</evidence>
<protein>
    <submittedName>
        <fullName evidence="5">Molybdate transport system ATP-binding protein</fullName>
    </submittedName>
</protein>
<dbReference type="PROSITE" id="PS50893">
    <property type="entry name" value="ABC_TRANSPORTER_2"/>
    <property type="match status" value="1"/>
</dbReference>
<comment type="caution">
    <text evidence="5">The sequence shown here is derived from an EMBL/GenBank/DDBJ whole genome shotgun (WGS) entry which is preliminary data.</text>
</comment>
<keyword evidence="1" id="KW-0813">Transport</keyword>
<gene>
    <name evidence="5" type="ORF">FHX33_000614</name>
</gene>
<dbReference type="RefSeq" id="WP_183428147.1">
    <property type="nucleotide sequence ID" value="NZ_JACHVP010000001.1"/>
</dbReference>
<dbReference type="SUPFAM" id="SSF52540">
    <property type="entry name" value="P-loop containing nucleoside triphosphate hydrolases"/>
    <property type="match status" value="1"/>
</dbReference>
<dbReference type="InterPro" id="IPR027417">
    <property type="entry name" value="P-loop_NTPase"/>
</dbReference>
<dbReference type="PROSITE" id="PS00211">
    <property type="entry name" value="ABC_TRANSPORTER_1"/>
    <property type="match status" value="1"/>
</dbReference>
<dbReference type="InterPro" id="IPR017871">
    <property type="entry name" value="ABC_transporter-like_CS"/>
</dbReference>
<evidence type="ECO:0000313" key="5">
    <source>
        <dbReference type="EMBL" id="MBB2965882.1"/>
    </source>
</evidence>
<dbReference type="PANTHER" id="PTHR42781">
    <property type="entry name" value="SPERMIDINE/PUTRESCINE IMPORT ATP-BINDING PROTEIN POTA"/>
    <property type="match status" value="1"/>
</dbReference>
<dbReference type="InterPro" id="IPR003593">
    <property type="entry name" value="AAA+_ATPase"/>
</dbReference>
<dbReference type="SUPFAM" id="SSF50331">
    <property type="entry name" value="MOP-like"/>
    <property type="match status" value="1"/>
</dbReference>
<organism evidence="5 6">
    <name type="scientific">Leifsonia aquatica</name>
    <name type="common">Corynebacterium aquaticum</name>
    <dbReference type="NCBI Taxonomy" id="144185"/>
    <lineage>
        <taxon>Bacteria</taxon>
        <taxon>Bacillati</taxon>
        <taxon>Actinomycetota</taxon>
        <taxon>Actinomycetes</taxon>
        <taxon>Micrococcales</taxon>
        <taxon>Microbacteriaceae</taxon>
        <taxon>Leifsonia</taxon>
    </lineage>
</organism>
<name>A0A7W4UTN8_LEIAQ</name>
<dbReference type="EMBL" id="JACHVP010000001">
    <property type="protein sequence ID" value="MBB2965882.1"/>
    <property type="molecule type" value="Genomic_DNA"/>
</dbReference>
<evidence type="ECO:0000259" key="4">
    <source>
        <dbReference type="PROSITE" id="PS50893"/>
    </source>
</evidence>
<dbReference type="SMART" id="SM00382">
    <property type="entry name" value="AAA"/>
    <property type="match status" value="1"/>
</dbReference>
<dbReference type="Pfam" id="PF00005">
    <property type="entry name" value="ABC_tran"/>
    <property type="match status" value="1"/>
</dbReference>
<evidence type="ECO:0000313" key="6">
    <source>
        <dbReference type="Proteomes" id="UP000538196"/>
    </source>
</evidence>
<accession>A0A7W4UTN8</accession>
<dbReference type="InterPro" id="IPR008995">
    <property type="entry name" value="Mo/tungstate-bd_C_term_dom"/>
</dbReference>
<dbReference type="InterPro" id="IPR003439">
    <property type="entry name" value="ABC_transporter-like_ATP-bd"/>
</dbReference>
<dbReference type="Proteomes" id="UP000538196">
    <property type="component" value="Unassembled WGS sequence"/>
</dbReference>
<dbReference type="AlphaFoldDB" id="A0A7W4UTN8"/>
<keyword evidence="2" id="KW-0547">Nucleotide-binding</keyword>
<feature type="domain" description="ABC transporter" evidence="4">
    <location>
        <begin position="3"/>
        <end position="231"/>
    </location>
</feature>
<keyword evidence="6" id="KW-1185">Reference proteome</keyword>
<evidence type="ECO:0000256" key="2">
    <source>
        <dbReference type="ARBA" id="ARBA00022741"/>
    </source>
</evidence>
<dbReference type="Gene3D" id="3.40.50.300">
    <property type="entry name" value="P-loop containing nucleotide triphosphate hydrolases"/>
    <property type="match status" value="1"/>
</dbReference>